<dbReference type="AlphaFoldDB" id="A0A934SVA2"/>
<accession>A0A934SVA2</accession>
<dbReference type="Proteomes" id="UP000622890">
    <property type="component" value="Unassembled WGS sequence"/>
</dbReference>
<dbReference type="SUPFAM" id="SSF52540">
    <property type="entry name" value="P-loop containing nucleoside triphosphate hydrolases"/>
    <property type="match status" value="1"/>
</dbReference>
<dbReference type="PROSITE" id="PS51198">
    <property type="entry name" value="UVRD_HELICASE_ATP_BIND"/>
    <property type="match status" value="1"/>
</dbReference>
<evidence type="ECO:0000313" key="15">
    <source>
        <dbReference type="EMBL" id="MBK4736070.1"/>
    </source>
</evidence>
<evidence type="ECO:0000256" key="3">
    <source>
        <dbReference type="ARBA" id="ARBA00022801"/>
    </source>
</evidence>
<keyword evidence="6" id="KW-0238">DNA-binding</keyword>
<evidence type="ECO:0000256" key="2">
    <source>
        <dbReference type="ARBA" id="ARBA00022741"/>
    </source>
</evidence>
<name>A0A934SVA2_9BURK</name>
<dbReference type="PROSITE" id="PS51217">
    <property type="entry name" value="UVRD_HELICASE_CTER"/>
    <property type="match status" value="1"/>
</dbReference>
<evidence type="ECO:0000256" key="10">
    <source>
        <dbReference type="ARBA" id="ARBA00034923"/>
    </source>
</evidence>
<proteinExistence type="inferred from homology"/>
<evidence type="ECO:0000259" key="14">
    <source>
        <dbReference type="PROSITE" id="PS51217"/>
    </source>
</evidence>
<dbReference type="GO" id="GO:0005524">
    <property type="term" value="F:ATP binding"/>
    <property type="evidence" value="ECO:0007669"/>
    <property type="project" value="UniProtKB-UniRule"/>
</dbReference>
<evidence type="ECO:0000256" key="1">
    <source>
        <dbReference type="ARBA" id="ARBA00009922"/>
    </source>
</evidence>
<comment type="catalytic activity">
    <reaction evidence="11">
        <text>ATP + H2O = ADP + phosphate + H(+)</text>
        <dbReference type="Rhea" id="RHEA:13065"/>
        <dbReference type="ChEBI" id="CHEBI:15377"/>
        <dbReference type="ChEBI" id="CHEBI:15378"/>
        <dbReference type="ChEBI" id="CHEBI:30616"/>
        <dbReference type="ChEBI" id="CHEBI:43474"/>
        <dbReference type="ChEBI" id="CHEBI:456216"/>
        <dbReference type="EC" id="5.6.2.4"/>
    </reaction>
</comment>
<keyword evidence="2 12" id="KW-0547">Nucleotide-binding</keyword>
<dbReference type="Pfam" id="PF00580">
    <property type="entry name" value="UvrD-helicase"/>
    <property type="match status" value="1"/>
</dbReference>
<dbReference type="EC" id="5.6.2.4" evidence="9"/>
<evidence type="ECO:0000313" key="16">
    <source>
        <dbReference type="Proteomes" id="UP000622890"/>
    </source>
</evidence>
<feature type="binding site" evidence="12">
    <location>
        <begin position="28"/>
        <end position="35"/>
    </location>
    <ligand>
        <name>ATP</name>
        <dbReference type="ChEBI" id="CHEBI:30616"/>
    </ligand>
</feature>
<dbReference type="GO" id="GO:0016787">
    <property type="term" value="F:hydrolase activity"/>
    <property type="evidence" value="ECO:0007669"/>
    <property type="project" value="UniProtKB-UniRule"/>
</dbReference>
<dbReference type="Gene3D" id="1.10.10.160">
    <property type="match status" value="1"/>
</dbReference>
<evidence type="ECO:0000259" key="13">
    <source>
        <dbReference type="PROSITE" id="PS51198"/>
    </source>
</evidence>
<dbReference type="RefSeq" id="WP_200593138.1">
    <property type="nucleotide sequence ID" value="NZ_JAEPBG010000006.1"/>
</dbReference>
<comment type="catalytic activity">
    <reaction evidence="8">
        <text>Couples ATP hydrolysis with the unwinding of duplex DNA by translocating in the 3'-5' direction.</text>
        <dbReference type="EC" id="5.6.2.4"/>
    </reaction>
</comment>
<keyword evidence="4 12" id="KW-0347">Helicase</keyword>
<dbReference type="InterPro" id="IPR014016">
    <property type="entry name" value="UvrD-like_ATP-bd"/>
</dbReference>
<evidence type="ECO:0000256" key="6">
    <source>
        <dbReference type="ARBA" id="ARBA00023125"/>
    </source>
</evidence>
<dbReference type="InterPro" id="IPR013986">
    <property type="entry name" value="DExx_box_DNA_helicase_dom_sf"/>
</dbReference>
<sequence length="618" mass="67728">MIDSDPLAGLNPEQRAAALSRRHTLVIACPGSGKTKTVAAKAALFLREGARVAAATFTRDAAMELRERIVKEAGAGCQSRLLVGTFHSIDLLMAFPTRRQSEFGSAILKDMKSPFSTPWKIIDEGDRRGYVIRAMNAANVTGMQLDEAMRIIEVAKATKATATMEPSHVEMVAMYRELLQRAGKIDLQDIILLTNDALADGSMSPLPVDYLMIDEFQDTDRMGFSWAAAHAKAGVAVTVVGDDDQSIYSFRDALGFDGLRQFETMFQAQRILLDTNYRCHAEILGSASHLIRVNTERIEKSLVAAKGPGGSVGWASYEDTFAEAGAAAKEAKEHIERGATFAIIARTNRRLDEVQAELIQQKIPHRRSDGSSIFNLPEVQVYGAALRTVIQPTATDVDEVLSWAGAGEEDLAAIHRKVGENIYIGAAGDFADADVSAKGLEIWRSFAKRHAAWQKLNKIAGYSMLNLSVREWLEDHLRKPYQAQNLYKGHALYATRGESLEERLKSVGLAERSSKTRDKKGDEKKADDAAHVTPVDLITAHGSKGLEYDGVFIIGLEEGVFPSKDTGIEEERRLMFVGMTRARKTLFLGSVKTAKPSIFLAESGVANARTPTTHLMNT</sequence>
<keyword evidence="3 12" id="KW-0378">Hydrolase</keyword>
<evidence type="ECO:0000256" key="7">
    <source>
        <dbReference type="ARBA" id="ARBA00023235"/>
    </source>
</evidence>
<feature type="domain" description="UvrD-like helicase ATP-binding" evidence="13">
    <location>
        <begin position="7"/>
        <end position="280"/>
    </location>
</feature>
<evidence type="ECO:0000256" key="5">
    <source>
        <dbReference type="ARBA" id="ARBA00022840"/>
    </source>
</evidence>
<evidence type="ECO:0000256" key="8">
    <source>
        <dbReference type="ARBA" id="ARBA00034617"/>
    </source>
</evidence>
<reference evidence="15" key="1">
    <citation type="submission" date="2021-01" db="EMBL/GenBank/DDBJ databases">
        <title>Genome sequence of strain Noviherbaspirillum sp. DKR-6.</title>
        <authorList>
            <person name="Chaudhary D.K."/>
        </authorList>
    </citation>
    <scope>NUCLEOTIDE SEQUENCE</scope>
    <source>
        <strain evidence="15">DKR-6</strain>
    </source>
</reference>
<gene>
    <name evidence="15" type="ORF">JJB74_15720</name>
</gene>
<keyword evidence="5 12" id="KW-0067">ATP-binding</keyword>
<dbReference type="PANTHER" id="PTHR11070">
    <property type="entry name" value="UVRD / RECB / PCRA DNA HELICASE FAMILY MEMBER"/>
    <property type="match status" value="1"/>
</dbReference>
<organism evidence="15 16">
    <name type="scientific">Noviherbaspirillum pedocola</name>
    <dbReference type="NCBI Taxonomy" id="2801341"/>
    <lineage>
        <taxon>Bacteria</taxon>
        <taxon>Pseudomonadati</taxon>
        <taxon>Pseudomonadota</taxon>
        <taxon>Betaproteobacteria</taxon>
        <taxon>Burkholderiales</taxon>
        <taxon>Oxalobacteraceae</taxon>
        <taxon>Noviherbaspirillum</taxon>
    </lineage>
</organism>
<feature type="domain" description="UvrD-like helicase C-terminal" evidence="14">
    <location>
        <begin position="281"/>
        <end position="545"/>
    </location>
</feature>
<dbReference type="GO" id="GO:0043138">
    <property type="term" value="F:3'-5' DNA helicase activity"/>
    <property type="evidence" value="ECO:0007669"/>
    <property type="project" value="UniProtKB-EC"/>
</dbReference>
<comment type="caution">
    <text evidence="15">The sequence shown here is derived from an EMBL/GenBank/DDBJ whole genome shotgun (WGS) entry which is preliminary data.</text>
</comment>
<evidence type="ECO:0000256" key="4">
    <source>
        <dbReference type="ARBA" id="ARBA00022806"/>
    </source>
</evidence>
<dbReference type="GO" id="GO:0000725">
    <property type="term" value="P:recombinational repair"/>
    <property type="evidence" value="ECO:0007669"/>
    <property type="project" value="TreeGrafter"/>
</dbReference>
<dbReference type="InterPro" id="IPR000212">
    <property type="entry name" value="DNA_helicase_UvrD/REP"/>
</dbReference>
<dbReference type="Gene3D" id="3.40.50.300">
    <property type="entry name" value="P-loop containing nucleotide triphosphate hydrolases"/>
    <property type="match status" value="2"/>
</dbReference>
<dbReference type="Pfam" id="PF13361">
    <property type="entry name" value="UvrD_C"/>
    <property type="match status" value="2"/>
</dbReference>
<evidence type="ECO:0000256" key="12">
    <source>
        <dbReference type="PROSITE-ProRule" id="PRU00560"/>
    </source>
</evidence>
<protein>
    <recommendedName>
        <fullName evidence="9">DNA 3'-5' helicase</fullName>
        <ecNumber evidence="9">5.6.2.4</ecNumber>
    </recommendedName>
    <alternativeName>
        <fullName evidence="10">DNA 3'-5' helicase II</fullName>
    </alternativeName>
</protein>
<comment type="similarity">
    <text evidence="1">Belongs to the helicase family. UvrD subfamily.</text>
</comment>
<dbReference type="InterPro" id="IPR027417">
    <property type="entry name" value="P-loop_NTPase"/>
</dbReference>
<keyword evidence="7" id="KW-0413">Isomerase</keyword>
<dbReference type="InterPro" id="IPR014017">
    <property type="entry name" value="DNA_helicase_UvrD-like_C"/>
</dbReference>
<keyword evidence="16" id="KW-1185">Reference proteome</keyword>
<dbReference type="CDD" id="cd17932">
    <property type="entry name" value="DEXQc_UvrD"/>
    <property type="match status" value="1"/>
</dbReference>
<dbReference type="GO" id="GO:0003677">
    <property type="term" value="F:DNA binding"/>
    <property type="evidence" value="ECO:0007669"/>
    <property type="project" value="UniProtKB-KW"/>
</dbReference>
<dbReference type="Gene3D" id="1.10.486.10">
    <property type="entry name" value="PCRA, domain 4"/>
    <property type="match status" value="1"/>
</dbReference>
<dbReference type="EMBL" id="JAEPBG010000006">
    <property type="protein sequence ID" value="MBK4736070.1"/>
    <property type="molecule type" value="Genomic_DNA"/>
</dbReference>
<evidence type="ECO:0000256" key="9">
    <source>
        <dbReference type="ARBA" id="ARBA00034808"/>
    </source>
</evidence>
<evidence type="ECO:0000256" key="11">
    <source>
        <dbReference type="ARBA" id="ARBA00048988"/>
    </source>
</evidence>
<dbReference type="PANTHER" id="PTHR11070:SF2">
    <property type="entry name" value="ATP-DEPENDENT DNA HELICASE SRS2"/>
    <property type="match status" value="1"/>
</dbReference>